<dbReference type="AlphaFoldDB" id="A0AA86SGQ5"/>
<accession>A0AA86SGQ5</accession>
<dbReference type="EMBL" id="OY731401">
    <property type="protein sequence ID" value="CAJ1948834.1"/>
    <property type="molecule type" value="Genomic_DNA"/>
</dbReference>
<evidence type="ECO:0000256" key="1">
    <source>
        <dbReference type="SAM" id="MobiDB-lite"/>
    </source>
</evidence>
<dbReference type="Proteomes" id="UP001189624">
    <property type="component" value="Chromosome 4"/>
</dbReference>
<protein>
    <submittedName>
        <fullName evidence="2">Uncharacterized protein</fullName>
    </submittedName>
</protein>
<evidence type="ECO:0000313" key="3">
    <source>
        <dbReference type="Proteomes" id="UP001189624"/>
    </source>
</evidence>
<gene>
    <name evidence="2" type="ORF">AYBTSS11_LOCUS13403</name>
</gene>
<name>A0AA86SGQ5_9FABA</name>
<keyword evidence="3" id="KW-1185">Reference proteome</keyword>
<sequence length="178" mass="19378">MSFRKVKLSSNALTEFGVIPLQLLPYPHSNRHGLSEDIFKPNSWFVSNVCLIACENDVHNVQGNNSIADVGHSEDDQNPSTIKSSEDYERPSLLPQNLWGNVENLGCINIVLIFILAMSNLVKPGARISVSSIAVVGLNGNVLMLSVDNMEVEQVDNHVGQDKLAYPESGLAVGGYSE</sequence>
<dbReference type="Gramene" id="rna-AYBTSS11_LOCUS13403">
    <property type="protein sequence ID" value="CAJ1948834.1"/>
    <property type="gene ID" value="gene-AYBTSS11_LOCUS13403"/>
</dbReference>
<feature type="region of interest" description="Disordered" evidence="1">
    <location>
        <begin position="65"/>
        <end position="87"/>
    </location>
</feature>
<evidence type="ECO:0000313" key="2">
    <source>
        <dbReference type="EMBL" id="CAJ1948834.1"/>
    </source>
</evidence>
<organism evidence="2 3">
    <name type="scientific">Sphenostylis stenocarpa</name>
    <dbReference type="NCBI Taxonomy" id="92480"/>
    <lineage>
        <taxon>Eukaryota</taxon>
        <taxon>Viridiplantae</taxon>
        <taxon>Streptophyta</taxon>
        <taxon>Embryophyta</taxon>
        <taxon>Tracheophyta</taxon>
        <taxon>Spermatophyta</taxon>
        <taxon>Magnoliopsida</taxon>
        <taxon>eudicotyledons</taxon>
        <taxon>Gunneridae</taxon>
        <taxon>Pentapetalae</taxon>
        <taxon>rosids</taxon>
        <taxon>fabids</taxon>
        <taxon>Fabales</taxon>
        <taxon>Fabaceae</taxon>
        <taxon>Papilionoideae</taxon>
        <taxon>50 kb inversion clade</taxon>
        <taxon>NPAAA clade</taxon>
        <taxon>indigoferoid/millettioid clade</taxon>
        <taxon>Phaseoleae</taxon>
        <taxon>Sphenostylis</taxon>
    </lineage>
</organism>
<reference evidence="2" key="1">
    <citation type="submission" date="2023-10" db="EMBL/GenBank/DDBJ databases">
        <authorList>
            <person name="Domelevo Entfellner J.-B."/>
        </authorList>
    </citation>
    <scope>NUCLEOTIDE SEQUENCE</scope>
</reference>
<proteinExistence type="predicted"/>